<accession>V5FKZ6</accession>
<protein>
    <recommendedName>
        <fullName evidence="4">DUF2987 domain-containing protein</fullName>
    </recommendedName>
</protein>
<keyword evidence="3" id="KW-1185">Reference proteome</keyword>
<organism evidence="2 3">
    <name type="scientific">Vibrio halioticoli NBRC 102217</name>
    <dbReference type="NCBI Taxonomy" id="1219072"/>
    <lineage>
        <taxon>Bacteria</taxon>
        <taxon>Pseudomonadati</taxon>
        <taxon>Pseudomonadota</taxon>
        <taxon>Gammaproteobacteria</taxon>
        <taxon>Vibrionales</taxon>
        <taxon>Vibrionaceae</taxon>
        <taxon>Vibrio</taxon>
    </lineage>
</organism>
<dbReference type="OrthoDB" id="5815145at2"/>
<sequence>MKTRFLTAALLIAGLSSSAFAQEYMFTYSKLYSPLKHNLKNPNSEAKVGLFFTNFATKQPCRIEKAWMEKEQHYEDIMISDNGEVNVPVDDNLKSANPLVYIHTQKEARCDYSLVVLSKKPFYGQVDYAKLDSLTVQMQEVLGELGGMFSSWFAPDIEGVTLEFKPDELHQIMLSNGKVIPVSEQGKAVLKLADLSDGVTLAIPVETQRVMPFIKK</sequence>
<evidence type="ECO:0000313" key="2">
    <source>
        <dbReference type="EMBL" id="GAD89572.1"/>
    </source>
</evidence>
<evidence type="ECO:0008006" key="4">
    <source>
        <dbReference type="Google" id="ProtNLM"/>
    </source>
</evidence>
<dbReference type="InterPro" id="IPR021370">
    <property type="entry name" value="DUF2987"/>
</dbReference>
<evidence type="ECO:0000256" key="1">
    <source>
        <dbReference type="SAM" id="SignalP"/>
    </source>
</evidence>
<feature type="signal peptide" evidence="1">
    <location>
        <begin position="1"/>
        <end position="21"/>
    </location>
</feature>
<dbReference type="Proteomes" id="UP000017800">
    <property type="component" value="Unassembled WGS sequence"/>
</dbReference>
<reference evidence="2 3" key="2">
    <citation type="submission" date="2013-11" db="EMBL/GenBank/DDBJ databases">
        <title>Whole genome shotgun sequence of Vibrio halioticoli NBRC 102217.</title>
        <authorList>
            <person name="Isaki S."/>
            <person name="Kimura A."/>
            <person name="Ohji S."/>
            <person name="Hosoyama A."/>
            <person name="Fujita N."/>
            <person name="Hashimoto M."/>
            <person name="Hosoyama Y."/>
            <person name="Yamazoe A."/>
        </authorList>
    </citation>
    <scope>NUCLEOTIDE SEQUENCE [LARGE SCALE GENOMIC DNA]</scope>
    <source>
        <strain evidence="2 3">NBRC 102217</strain>
    </source>
</reference>
<gene>
    <name evidence="2" type="ORF">VHA01S_021_00670</name>
</gene>
<evidence type="ECO:0000313" key="3">
    <source>
        <dbReference type="Proteomes" id="UP000017800"/>
    </source>
</evidence>
<dbReference type="EMBL" id="BAUJ01000021">
    <property type="protein sequence ID" value="GAD89572.1"/>
    <property type="molecule type" value="Genomic_DNA"/>
</dbReference>
<dbReference type="AlphaFoldDB" id="V5FKZ6"/>
<proteinExistence type="predicted"/>
<reference evidence="2 3" key="1">
    <citation type="submission" date="2013-10" db="EMBL/GenBank/DDBJ databases">
        <authorList>
            <person name="Ichikawa N."/>
            <person name="Kimura A."/>
            <person name="Ohji S."/>
            <person name="Hosoyama A."/>
            <person name="Fujita N."/>
        </authorList>
    </citation>
    <scope>NUCLEOTIDE SEQUENCE [LARGE SCALE GENOMIC DNA]</scope>
    <source>
        <strain evidence="2 3">NBRC 102217</strain>
    </source>
</reference>
<feature type="chain" id="PRO_5004732967" description="DUF2987 domain-containing protein" evidence="1">
    <location>
        <begin position="22"/>
        <end position="216"/>
    </location>
</feature>
<dbReference type="Pfam" id="PF11205">
    <property type="entry name" value="DUF2987"/>
    <property type="match status" value="1"/>
</dbReference>
<name>V5FKZ6_9VIBR</name>
<dbReference type="RefSeq" id="WP_023403936.1">
    <property type="nucleotide sequence ID" value="NZ_BAUJ01000021.1"/>
</dbReference>
<dbReference type="eggNOG" id="ENOG502Z8T7">
    <property type="taxonomic scope" value="Bacteria"/>
</dbReference>
<comment type="caution">
    <text evidence="2">The sequence shown here is derived from an EMBL/GenBank/DDBJ whole genome shotgun (WGS) entry which is preliminary data.</text>
</comment>
<keyword evidence="1" id="KW-0732">Signal</keyword>